<feature type="transmembrane region" description="Helical" evidence="6">
    <location>
        <begin position="44"/>
        <end position="64"/>
    </location>
</feature>
<dbReference type="AlphaFoldDB" id="A0A381SYY1"/>
<evidence type="ECO:0008006" key="8">
    <source>
        <dbReference type="Google" id="ProtNLM"/>
    </source>
</evidence>
<dbReference type="InterPro" id="IPR001123">
    <property type="entry name" value="LeuE-type"/>
</dbReference>
<organism evidence="7">
    <name type="scientific">marine metagenome</name>
    <dbReference type="NCBI Taxonomy" id="408172"/>
    <lineage>
        <taxon>unclassified sequences</taxon>
        <taxon>metagenomes</taxon>
        <taxon>ecological metagenomes</taxon>
    </lineage>
</organism>
<evidence type="ECO:0000256" key="5">
    <source>
        <dbReference type="ARBA" id="ARBA00023136"/>
    </source>
</evidence>
<keyword evidence="4 6" id="KW-1133">Transmembrane helix</keyword>
<dbReference type="PANTHER" id="PTHR30086:SF20">
    <property type="entry name" value="ARGININE EXPORTER PROTEIN ARGO-RELATED"/>
    <property type="match status" value="1"/>
</dbReference>
<gene>
    <name evidence="7" type="ORF">METZ01_LOCUS61448</name>
</gene>
<feature type="transmembrane region" description="Helical" evidence="6">
    <location>
        <begin position="143"/>
        <end position="167"/>
    </location>
</feature>
<dbReference type="GO" id="GO:0005886">
    <property type="term" value="C:plasma membrane"/>
    <property type="evidence" value="ECO:0007669"/>
    <property type="project" value="UniProtKB-SubCell"/>
</dbReference>
<keyword evidence="5 6" id="KW-0472">Membrane</keyword>
<dbReference type="GO" id="GO:0015171">
    <property type="term" value="F:amino acid transmembrane transporter activity"/>
    <property type="evidence" value="ECO:0007669"/>
    <property type="project" value="TreeGrafter"/>
</dbReference>
<feature type="transmembrane region" description="Helical" evidence="6">
    <location>
        <begin position="179"/>
        <end position="199"/>
    </location>
</feature>
<dbReference type="PANTHER" id="PTHR30086">
    <property type="entry name" value="ARGININE EXPORTER PROTEIN ARGO"/>
    <property type="match status" value="1"/>
</dbReference>
<dbReference type="EMBL" id="UINC01003707">
    <property type="protein sequence ID" value="SVA08594.1"/>
    <property type="molecule type" value="Genomic_DNA"/>
</dbReference>
<protein>
    <recommendedName>
        <fullName evidence="8">LysE family translocator</fullName>
    </recommendedName>
</protein>
<feature type="transmembrane region" description="Helical" evidence="6">
    <location>
        <begin position="7"/>
        <end position="32"/>
    </location>
</feature>
<reference evidence="7" key="1">
    <citation type="submission" date="2018-05" db="EMBL/GenBank/DDBJ databases">
        <authorList>
            <person name="Lanie J.A."/>
            <person name="Ng W.-L."/>
            <person name="Kazmierczak K.M."/>
            <person name="Andrzejewski T.M."/>
            <person name="Davidsen T.M."/>
            <person name="Wayne K.J."/>
            <person name="Tettelin H."/>
            <person name="Glass J.I."/>
            <person name="Rusch D."/>
            <person name="Podicherti R."/>
            <person name="Tsui H.-C.T."/>
            <person name="Winkler M.E."/>
        </authorList>
    </citation>
    <scope>NUCLEOTIDE SEQUENCE</scope>
</reference>
<proteinExistence type="predicted"/>
<evidence type="ECO:0000256" key="4">
    <source>
        <dbReference type="ARBA" id="ARBA00022989"/>
    </source>
</evidence>
<evidence type="ECO:0000256" key="2">
    <source>
        <dbReference type="ARBA" id="ARBA00022475"/>
    </source>
</evidence>
<name>A0A381SYY1_9ZZZZ</name>
<evidence type="ECO:0000256" key="1">
    <source>
        <dbReference type="ARBA" id="ARBA00004651"/>
    </source>
</evidence>
<feature type="transmembrane region" description="Helical" evidence="6">
    <location>
        <begin position="71"/>
        <end position="89"/>
    </location>
</feature>
<keyword evidence="3 6" id="KW-0812">Transmembrane</keyword>
<sequence length="209" mass="22253">MSEGWPYLLTGIVVGLAGGFSPGPITTLVIAQSLRYGIREGVKIAVAPILTDAPIAIVAIFVIGRLADAKGALGIIALLGAAFLTYLAYDSFTTPPSLTVATEEDGLNSLRKGALTNFVNPNPYLFWFTIGAPIVHEASTVNYWFVGMFLVGLYVCLVGGKITLAIVAGRGRVWLKGPAYIYVIRALGVALVLFAIKFTRDGLTYLDLL</sequence>
<evidence type="ECO:0000256" key="3">
    <source>
        <dbReference type="ARBA" id="ARBA00022692"/>
    </source>
</evidence>
<evidence type="ECO:0000313" key="7">
    <source>
        <dbReference type="EMBL" id="SVA08594.1"/>
    </source>
</evidence>
<keyword evidence="2" id="KW-1003">Cell membrane</keyword>
<dbReference type="Pfam" id="PF01810">
    <property type="entry name" value="LysE"/>
    <property type="match status" value="1"/>
</dbReference>
<accession>A0A381SYY1</accession>
<comment type="subcellular location">
    <subcellularLocation>
        <location evidence="1">Cell membrane</location>
        <topology evidence="1">Multi-pass membrane protein</topology>
    </subcellularLocation>
</comment>
<evidence type="ECO:0000256" key="6">
    <source>
        <dbReference type="SAM" id="Phobius"/>
    </source>
</evidence>